<protein>
    <submittedName>
        <fullName evidence="1">Uncharacterized protein</fullName>
    </submittedName>
</protein>
<proteinExistence type="predicted"/>
<reference evidence="2" key="1">
    <citation type="journal article" date="2024" name="Proc. Natl. Acad. Sci. U.S.A.">
        <title>Extraordinary preservation of gene collinearity over three hundred million years revealed in homosporous lycophytes.</title>
        <authorList>
            <person name="Li C."/>
            <person name="Wickell D."/>
            <person name="Kuo L.Y."/>
            <person name="Chen X."/>
            <person name="Nie B."/>
            <person name="Liao X."/>
            <person name="Peng D."/>
            <person name="Ji J."/>
            <person name="Jenkins J."/>
            <person name="Williams M."/>
            <person name="Shu S."/>
            <person name="Plott C."/>
            <person name="Barry K."/>
            <person name="Rajasekar S."/>
            <person name="Grimwood J."/>
            <person name="Han X."/>
            <person name="Sun S."/>
            <person name="Hou Z."/>
            <person name="He W."/>
            <person name="Dai G."/>
            <person name="Sun C."/>
            <person name="Schmutz J."/>
            <person name="Leebens-Mack J.H."/>
            <person name="Li F.W."/>
            <person name="Wang L."/>
        </authorList>
    </citation>
    <scope>NUCLEOTIDE SEQUENCE [LARGE SCALE GENOMIC DNA]</scope>
    <source>
        <strain evidence="2">cv. PW_Plant_1</strain>
    </source>
</reference>
<comment type="caution">
    <text evidence="1">The sequence shown here is derived from an EMBL/GenBank/DDBJ whole genome shotgun (WGS) entry which is preliminary data.</text>
</comment>
<gene>
    <name evidence="1" type="ORF">O6H91_03G055000</name>
</gene>
<dbReference type="EMBL" id="CM055094">
    <property type="protein sequence ID" value="KAJ7562091.1"/>
    <property type="molecule type" value="Genomic_DNA"/>
</dbReference>
<dbReference type="Proteomes" id="UP001162992">
    <property type="component" value="Chromosome 3"/>
</dbReference>
<organism evidence="1 2">
    <name type="scientific">Diphasiastrum complanatum</name>
    <name type="common">Issler's clubmoss</name>
    <name type="synonym">Lycopodium complanatum</name>
    <dbReference type="NCBI Taxonomy" id="34168"/>
    <lineage>
        <taxon>Eukaryota</taxon>
        <taxon>Viridiplantae</taxon>
        <taxon>Streptophyta</taxon>
        <taxon>Embryophyta</taxon>
        <taxon>Tracheophyta</taxon>
        <taxon>Lycopodiopsida</taxon>
        <taxon>Lycopodiales</taxon>
        <taxon>Lycopodiaceae</taxon>
        <taxon>Lycopodioideae</taxon>
        <taxon>Diphasiastrum</taxon>
    </lineage>
</organism>
<evidence type="ECO:0000313" key="2">
    <source>
        <dbReference type="Proteomes" id="UP001162992"/>
    </source>
</evidence>
<keyword evidence="2" id="KW-1185">Reference proteome</keyword>
<evidence type="ECO:0000313" key="1">
    <source>
        <dbReference type="EMBL" id="KAJ7562091.1"/>
    </source>
</evidence>
<accession>A0ACC2E6H0</accession>
<name>A0ACC2E6H0_DIPCM</name>
<sequence length="902" mass="101433">MLKQSDNILHRLFSRETCRAVPNTHIHRARQLYENVVPSDTLYDIEHPDHIFRKFTNDGQYLICFSRNCEDLIVYRFNWLSYCTEGPDSDINEELPLKAKQFESFFIKLYTLTLGSATELICQDFFLSAENSSFGIFATRTGPDSDAPATPGAPPGVPSIERIALHLVRLADGVVVDERVYRDDFIHLSHNAGVCMYDDLLAILSIKYQSIHIVQIRETGMFVDVRTIGTSCREDDELVINSQEQEEILFQRHATAQKVKSIPSEVGFSLALNPHEIKGKALVSQCISRGLDPVVRAAYHDQNNMIQRGVESLGTDIDIQYEGYFGGLFGSPESSGGSQNEGFVRRFSAEFSPKLKSSFSPTRLEAPDMFPVNPGMEALSSNNRAGSLPSTTGGCDIGIQIGTSRCSNLPDRNSAINGYERNIIVGEESENLGITKQIGVCFDCGSTNMGSSNGSECGFRNLCVHGGGNSYAEPSEASSIGHSSERNVRYIVSSRSLCSPQQYGSVKELMQTGSSPVAFASVTGYDRFAVQRQIGETSVIERLSCSVEGPDDTRSAIDLESTHRSTILLDLGSTRFPHRTADYPDDVVTTAPVSTVNARWRFDTPHSRQRLHHVGENVLSLPVREGQTSERAVQELYRPGNQLLGGIKQRLLSFLFESLWNQDTNPVFKGQQMKRFYYHFQHYVDLVIQKVQFLDRFHLLIKFGDAESVVSRHSNASSRTSFLAIYNMETTKMLEFQQNSSNSFLKSFEHFYDHFRIVPRSYISSHSNNAFSREQYQKQKSAYQNKKPGNSSRVVRMTLDSLPFCSQSQSPSVYFDQSLFHFDEKLISATGRHKPCMENPIKFMSRQRPNTLKFKINPGLELGSNDGVERVVSFLFHPILPFVISIQHSLIQPSTINFHFRK</sequence>